<reference evidence="2 3" key="1">
    <citation type="submission" date="2020-04" db="EMBL/GenBank/DDBJ databases">
        <authorList>
            <person name="De Canck E."/>
        </authorList>
    </citation>
    <scope>NUCLEOTIDE SEQUENCE [LARGE SCALE GENOMIC DNA]</scope>
    <source>
        <strain evidence="2 3">LMG 29542</strain>
    </source>
</reference>
<evidence type="ECO:0000313" key="2">
    <source>
        <dbReference type="EMBL" id="CAB3774100.1"/>
    </source>
</evidence>
<protein>
    <submittedName>
        <fullName evidence="2">Uncharacterized protein</fullName>
    </submittedName>
</protein>
<gene>
    <name evidence="2" type="ORF">LMG29542_07581</name>
</gene>
<dbReference type="AlphaFoldDB" id="A0A6J5F5G9"/>
<evidence type="ECO:0000313" key="3">
    <source>
        <dbReference type="Proteomes" id="UP000494363"/>
    </source>
</evidence>
<dbReference type="EMBL" id="CADIKH010000096">
    <property type="protein sequence ID" value="CAB3774100.1"/>
    <property type="molecule type" value="Genomic_DNA"/>
</dbReference>
<keyword evidence="3" id="KW-1185">Reference proteome</keyword>
<feature type="region of interest" description="Disordered" evidence="1">
    <location>
        <begin position="252"/>
        <end position="272"/>
    </location>
</feature>
<organism evidence="2 3">
    <name type="scientific">Paraburkholderia humisilvae</name>
    <dbReference type="NCBI Taxonomy" id="627669"/>
    <lineage>
        <taxon>Bacteria</taxon>
        <taxon>Pseudomonadati</taxon>
        <taxon>Pseudomonadota</taxon>
        <taxon>Betaproteobacteria</taxon>
        <taxon>Burkholderiales</taxon>
        <taxon>Burkholderiaceae</taxon>
        <taxon>Paraburkholderia</taxon>
    </lineage>
</organism>
<sequence length="511" mass="54993">MDTSAGEGDLFIQEVMALDYAPRGHSGASSPLAFDRMGLQWELPQWDLDDLNAFLEASPRTEQPVTTRLASAAPATAGVRAVLEAAERLRQPGQWNFPHADQVMGHALGMFARDFNMRFDVLLQPDADGPMFSLSVGNDPCAPYAGRLVVRQDHYGVEIDGRFHDVPSDGDCAFHAVNVLLLHVAGEGLGRYVADRNPDGTLALRIPPDDPLVGNSISVLREMAADDARRHADEIGERIPDSLPLQDLVESDAVQGGSSSRSPGTAADLSTQQKQVTTFKRFTWEVPDKALNGAKTAAGATAADYARERKAALARQMTGNPNATAADYARARKAALARLRTGNPNATAADYEREQRAARARQMTGNPNATAAGYEREKKAALARQMTGNPNATAADYEREQRAARARQITGNPNATAADYEREKKAALARQMTGNPNATAADYAREQKAALARKRTGNPNATAADYEREQKTALARKKTGNPNAAAADYARGRKAARTRQRTGNAVTSTAS</sequence>
<proteinExistence type="predicted"/>
<name>A0A6J5F5G9_9BURK</name>
<evidence type="ECO:0000256" key="1">
    <source>
        <dbReference type="SAM" id="MobiDB-lite"/>
    </source>
</evidence>
<dbReference type="Proteomes" id="UP000494363">
    <property type="component" value="Unassembled WGS sequence"/>
</dbReference>
<feature type="region of interest" description="Disordered" evidence="1">
    <location>
        <begin position="448"/>
        <end position="511"/>
    </location>
</feature>
<feature type="compositionally biased region" description="Polar residues" evidence="1">
    <location>
        <begin position="256"/>
        <end position="272"/>
    </location>
</feature>
<accession>A0A6J5F5G9</accession>
<feature type="compositionally biased region" description="Polar residues" evidence="1">
    <location>
        <begin position="501"/>
        <end position="511"/>
    </location>
</feature>